<feature type="transmembrane region" description="Helical" evidence="1">
    <location>
        <begin position="12"/>
        <end position="32"/>
    </location>
</feature>
<evidence type="ECO:0000313" key="3">
    <source>
        <dbReference type="Proteomes" id="UP000237340"/>
    </source>
</evidence>
<keyword evidence="3" id="KW-1185">Reference proteome</keyword>
<organism evidence="2 3">
    <name type="scientific">Cryobacterium zongtaii</name>
    <dbReference type="NCBI Taxonomy" id="1259217"/>
    <lineage>
        <taxon>Bacteria</taxon>
        <taxon>Bacillati</taxon>
        <taxon>Actinomycetota</taxon>
        <taxon>Actinomycetes</taxon>
        <taxon>Micrococcales</taxon>
        <taxon>Microbacteriaceae</taxon>
        <taxon>Cryobacterium</taxon>
    </lineage>
</organism>
<feature type="transmembrane region" description="Helical" evidence="1">
    <location>
        <begin position="105"/>
        <end position="124"/>
    </location>
</feature>
<gene>
    <name evidence="2" type="ORF">C3B61_12660</name>
</gene>
<dbReference type="RefSeq" id="WP_103461030.1">
    <property type="nucleotide sequence ID" value="NZ_PPXD01000020.1"/>
</dbReference>
<keyword evidence="1" id="KW-0812">Transmembrane</keyword>
<feature type="transmembrane region" description="Helical" evidence="1">
    <location>
        <begin position="76"/>
        <end position="93"/>
    </location>
</feature>
<name>A0A2S3ZDB6_9MICO</name>
<sequence length="197" mass="19765">MDDKSAEPAAASLIVIGAICGIAWAAGFRAYMVELVGIASTFEWDGTFGAILLPGAIAGALLGWAEALRRSGGVRGWRWLALAPLAFAVAPLLRPGAVVELVTTGIGGAAVGVALIGIGGGYAISGRGRLWGRIVAGVLSGASLAAIALMPAAIGGARLTVTEPRGAWVSVLAGSLLLVLVLASSIPFRRVLRQSAG</sequence>
<dbReference type="AlphaFoldDB" id="A0A2S3ZDB6"/>
<keyword evidence="1" id="KW-1133">Transmembrane helix</keyword>
<accession>A0A2S3ZDB6</accession>
<keyword evidence="1" id="KW-0472">Membrane</keyword>
<evidence type="ECO:0000256" key="1">
    <source>
        <dbReference type="SAM" id="Phobius"/>
    </source>
</evidence>
<feature type="transmembrane region" description="Helical" evidence="1">
    <location>
        <begin position="131"/>
        <end position="154"/>
    </location>
</feature>
<dbReference type="Proteomes" id="UP000237340">
    <property type="component" value="Unassembled WGS sequence"/>
</dbReference>
<feature type="transmembrane region" description="Helical" evidence="1">
    <location>
        <begin position="166"/>
        <end position="188"/>
    </location>
</feature>
<feature type="transmembrane region" description="Helical" evidence="1">
    <location>
        <begin position="44"/>
        <end position="64"/>
    </location>
</feature>
<comment type="caution">
    <text evidence="2">The sequence shown here is derived from an EMBL/GenBank/DDBJ whole genome shotgun (WGS) entry which is preliminary data.</text>
</comment>
<evidence type="ECO:0000313" key="2">
    <source>
        <dbReference type="EMBL" id="POH64307.1"/>
    </source>
</evidence>
<proteinExistence type="predicted"/>
<dbReference type="EMBL" id="PPXD01000020">
    <property type="protein sequence ID" value="POH64307.1"/>
    <property type="molecule type" value="Genomic_DNA"/>
</dbReference>
<protein>
    <submittedName>
        <fullName evidence="2">Uncharacterized protein</fullName>
    </submittedName>
</protein>
<reference evidence="2 3" key="1">
    <citation type="submission" date="2018-01" db="EMBL/GenBank/DDBJ databases">
        <title>Cryobacterium sp. nov., from glaciers in China.</title>
        <authorList>
            <person name="Liu Q."/>
            <person name="Xin Y.-H."/>
        </authorList>
    </citation>
    <scope>NUCLEOTIDE SEQUENCE [LARGE SCALE GENOMIC DNA]</scope>
    <source>
        <strain evidence="2 3">TMN-42</strain>
    </source>
</reference>